<evidence type="ECO:0000256" key="4">
    <source>
        <dbReference type="ARBA" id="ARBA00023136"/>
    </source>
</evidence>
<dbReference type="InterPro" id="IPR036259">
    <property type="entry name" value="MFS_trans_sf"/>
</dbReference>
<feature type="transmembrane region" description="Helical" evidence="5">
    <location>
        <begin position="195"/>
        <end position="215"/>
    </location>
</feature>
<evidence type="ECO:0000256" key="5">
    <source>
        <dbReference type="SAM" id="Phobius"/>
    </source>
</evidence>
<feature type="transmembrane region" description="Helical" evidence="5">
    <location>
        <begin position="254"/>
        <end position="272"/>
    </location>
</feature>
<evidence type="ECO:0000256" key="3">
    <source>
        <dbReference type="ARBA" id="ARBA00022989"/>
    </source>
</evidence>
<dbReference type="EMBL" id="KQ971381">
    <property type="protein sequence ID" value="EEZ97586.2"/>
    <property type="molecule type" value="Genomic_DNA"/>
</dbReference>
<evidence type="ECO:0000256" key="1">
    <source>
        <dbReference type="ARBA" id="ARBA00004141"/>
    </source>
</evidence>
<evidence type="ECO:0000313" key="7">
    <source>
        <dbReference type="EMBL" id="EEZ97586.2"/>
    </source>
</evidence>
<dbReference type="InterPro" id="IPR005828">
    <property type="entry name" value="MFS_sugar_transport-like"/>
</dbReference>
<feature type="transmembrane region" description="Helical" evidence="5">
    <location>
        <begin position="136"/>
        <end position="156"/>
    </location>
</feature>
<gene>
    <name evidence="7" type="primary">AUGUSTUS-3.0.2_11448</name>
    <name evidence="7" type="ORF">TcasGA2_TC011448</name>
</gene>
<proteinExistence type="predicted"/>
<reference evidence="7 8" key="2">
    <citation type="journal article" date="2010" name="Nucleic Acids Res.">
        <title>BeetleBase in 2010: revisions to provide comprehensive genomic information for Tribolium castaneum.</title>
        <authorList>
            <person name="Kim H.S."/>
            <person name="Murphy T."/>
            <person name="Xia J."/>
            <person name="Caragea D."/>
            <person name="Park Y."/>
            <person name="Beeman R.W."/>
            <person name="Lorenzen M.D."/>
            <person name="Butcher S."/>
            <person name="Manak J.R."/>
            <person name="Brown S.J."/>
        </authorList>
    </citation>
    <scope>GENOME REANNOTATION</scope>
    <source>
        <strain evidence="7 8">Georgia GA2</strain>
    </source>
</reference>
<protein>
    <submittedName>
        <fullName evidence="7">Organic cation transporter protein-like Protein</fullName>
    </submittedName>
</protein>
<feature type="transmembrane region" description="Helical" evidence="5">
    <location>
        <begin position="398"/>
        <end position="417"/>
    </location>
</feature>
<keyword evidence="4 5" id="KW-0472">Membrane</keyword>
<keyword evidence="8" id="KW-1185">Reference proteome</keyword>
<feature type="transmembrane region" description="Helical" evidence="5">
    <location>
        <begin position="423"/>
        <end position="446"/>
    </location>
</feature>
<dbReference type="GO" id="GO:0016020">
    <property type="term" value="C:membrane"/>
    <property type="evidence" value="ECO:0007669"/>
    <property type="project" value="UniProtKB-SubCell"/>
</dbReference>
<feature type="transmembrane region" description="Helical" evidence="5">
    <location>
        <begin position="369"/>
        <end position="391"/>
    </location>
</feature>
<evidence type="ECO:0000313" key="8">
    <source>
        <dbReference type="Proteomes" id="UP000007266"/>
    </source>
</evidence>
<comment type="subcellular location">
    <subcellularLocation>
        <location evidence="1">Membrane</location>
        <topology evidence="1">Multi-pass membrane protein</topology>
    </subcellularLocation>
</comment>
<dbReference type="GO" id="GO:0022857">
    <property type="term" value="F:transmembrane transporter activity"/>
    <property type="evidence" value="ECO:0007669"/>
    <property type="project" value="InterPro"/>
</dbReference>
<dbReference type="Gene3D" id="1.20.1250.20">
    <property type="entry name" value="MFS general substrate transporter like domains"/>
    <property type="match status" value="1"/>
</dbReference>
<dbReference type="Pfam" id="PF00083">
    <property type="entry name" value="Sugar_tr"/>
    <property type="match status" value="1"/>
</dbReference>
<feature type="transmembrane region" description="Helical" evidence="5">
    <location>
        <begin position="168"/>
        <end position="189"/>
    </location>
</feature>
<accession>D6X4T8</accession>
<dbReference type="eggNOG" id="KOG0255">
    <property type="taxonomic scope" value="Eukaryota"/>
</dbReference>
<dbReference type="PROSITE" id="PS50850">
    <property type="entry name" value="MFS"/>
    <property type="match status" value="1"/>
</dbReference>
<dbReference type="HOGENOM" id="CLU_001265_33_4_1"/>
<dbReference type="OMA" id="AINESMF"/>
<feature type="domain" description="Major facilitator superfamily (MFS) profile" evidence="6">
    <location>
        <begin position="70"/>
        <end position="511"/>
    </location>
</feature>
<dbReference type="CDD" id="cd17317">
    <property type="entry name" value="MFS_SLC22"/>
    <property type="match status" value="1"/>
</dbReference>
<keyword evidence="2 5" id="KW-0812">Transmembrane</keyword>
<organism evidence="7 8">
    <name type="scientific">Tribolium castaneum</name>
    <name type="common">Red flour beetle</name>
    <dbReference type="NCBI Taxonomy" id="7070"/>
    <lineage>
        <taxon>Eukaryota</taxon>
        <taxon>Metazoa</taxon>
        <taxon>Ecdysozoa</taxon>
        <taxon>Arthropoda</taxon>
        <taxon>Hexapoda</taxon>
        <taxon>Insecta</taxon>
        <taxon>Pterygota</taxon>
        <taxon>Neoptera</taxon>
        <taxon>Endopterygota</taxon>
        <taxon>Coleoptera</taxon>
        <taxon>Polyphaga</taxon>
        <taxon>Cucujiformia</taxon>
        <taxon>Tenebrionidae</taxon>
        <taxon>Tenebrionidae incertae sedis</taxon>
        <taxon>Tribolium</taxon>
    </lineage>
</organism>
<sequence length="531" mass="58816">MDESKELENTQEIDQFIEDQYLCELFGGGRCHLCALNRHNCLPSNMKDDSNEDIIQRSIGSLGRWHIFMCVIISFVKLPVAWLQLSIVFIAPPASFTCTDNRTAQCGANCTGHNFDRSVFTETIITEWDLVCNRAYLANLAQTLTMLGILFGNMLFGYLSDRLGRRSPLICAVFLQVLCGMGAAVSPWFPLFLVLRFIAALATGGTMVMSFVLVMEIVGMKWRTTLGILYQIPFNMGLLTLPLFAYFLRDWHHFHIAICVPGILLLSYYWLLPESPRWLLAVGRKSDAIEVLQLAARRNKRPTAPIPANVDTYMERRQLQGGAHSGDILDLVRTPTMRTYTACIGYNWFACGLCFFGGAQYIGQLGGNIFVNIALSAVMQIPSTFFSLWAVSAWGRKYTLVFSNVLSGLSCLLIGGIPPEPTWVRTVLSSVDMFALAISFPTVYLYSGELFPTVVRNAGVGTSSMFARVGSMAAPFVAGLVLVREWLPPLVFGLAPLIGALLCFKLPETVGCKLPDTVEEAEALGRKKVVE</sequence>
<dbReference type="Proteomes" id="UP000007266">
    <property type="component" value="Linkage group 10"/>
</dbReference>
<dbReference type="SUPFAM" id="SSF103473">
    <property type="entry name" value="MFS general substrate transporter"/>
    <property type="match status" value="1"/>
</dbReference>
<evidence type="ECO:0000259" key="6">
    <source>
        <dbReference type="PROSITE" id="PS50850"/>
    </source>
</evidence>
<evidence type="ECO:0000256" key="2">
    <source>
        <dbReference type="ARBA" id="ARBA00022692"/>
    </source>
</evidence>
<keyword evidence="3 5" id="KW-1133">Transmembrane helix</keyword>
<dbReference type="PANTHER" id="PTHR24064">
    <property type="entry name" value="SOLUTE CARRIER FAMILY 22 MEMBER"/>
    <property type="match status" value="1"/>
</dbReference>
<name>D6X4T8_TRICA</name>
<feature type="transmembrane region" description="Helical" evidence="5">
    <location>
        <begin position="67"/>
        <end position="91"/>
    </location>
</feature>
<reference evidence="7 8" key="1">
    <citation type="journal article" date="2008" name="Nature">
        <title>The genome of the model beetle and pest Tribolium castaneum.</title>
        <authorList>
            <consortium name="Tribolium Genome Sequencing Consortium"/>
            <person name="Richards S."/>
            <person name="Gibbs R.A."/>
            <person name="Weinstock G.M."/>
            <person name="Brown S.J."/>
            <person name="Denell R."/>
            <person name="Beeman R.W."/>
            <person name="Gibbs R."/>
            <person name="Beeman R.W."/>
            <person name="Brown S.J."/>
            <person name="Bucher G."/>
            <person name="Friedrich M."/>
            <person name="Grimmelikhuijzen C.J."/>
            <person name="Klingler M."/>
            <person name="Lorenzen M."/>
            <person name="Richards S."/>
            <person name="Roth S."/>
            <person name="Schroder R."/>
            <person name="Tautz D."/>
            <person name="Zdobnov E.M."/>
            <person name="Muzny D."/>
            <person name="Gibbs R.A."/>
            <person name="Weinstock G.M."/>
            <person name="Attaway T."/>
            <person name="Bell S."/>
            <person name="Buhay C.J."/>
            <person name="Chandrabose M.N."/>
            <person name="Chavez D."/>
            <person name="Clerk-Blankenburg K.P."/>
            <person name="Cree A."/>
            <person name="Dao M."/>
            <person name="Davis C."/>
            <person name="Chacko J."/>
            <person name="Dinh H."/>
            <person name="Dugan-Rocha S."/>
            <person name="Fowler G."/>
            <person name="Garner T.T."/>
            <person name="Garnes J."/>
            <person name="Gnirke A."/>
            <person name="Hawes A."/>
            <person name="Hernandez J."/>
            <person name="Hines S."/>
            <person name="Holder M."/>
            <person name="Hume J."/>
            <person name="Jhangiani S.N."/>
            <person name="Joshi V."/>
            <person name="Khan Z.M."/>
            <person name="Jackson L."/>
            <person name="Kovar C."/>
            <person name="Kowis A."/>
            <person name="Lee S."/>
            <person name="Lewis L.R."/>
            <person name="Margolis J."/>
            <person name="Morgan M."/>
            <person name="Nazareth L.V."/>
            <person name="Nguyen N."/>
            <person name="Okwuonu G."/>
            <person name="Parker D."/>
            <person name="Richards S."/>
            <person name="Ruiz S.J."/>
            <person name="Santibanez J."/>
            <person name="Savard J."/>
            <person name="Scherer S.E."/>
            <person name="Schneider B."/>
            <person name="Sodergren E."/>
            <person name="Tautz D."/>
            <person name="Vattahil S."/>
            <person name="Villasana D."/>
            <person name="White C.S."/>
            <person name="Wright R."/>
            <person name="Park Y."/>
            <person name="Beeman R.W."/>
            <person name="Lord J."/>
            <person name="Oppert B."/>
            <person name="Lorenzen M."/>
            <person name="Brown S."/>
            <person name="Wang L."/>
            <person name="Savard J."/>
            <person name="Tautz D."/>
            <person name="Richards S."/>
            <person name="Weinstock G."/>
            <person name="Gibbs R.A."/>
            <person name="Liu Y."/>
            <person name="Worley K."/>
            <person name="Weinstock G."/>
            <person name="Elsik C.G."/>
            <person name="Reese J.T."/>
            <person name="Elhaik E."/>
            <person name="Landan G."/>
            <person name="Graur D."/>
            <person name="Arensburger P."/>
            <person name="Atkinson P."/>
            <person name="Beeman R.W."/>
            <person name="Beidler J."/>
            <person name="Brown S.J."/>
            <person name="Demuth J.P."/>
            <person name="Drury D.W."/>
            <person name="Du Y.Z."/>
            <person name="Fujiwara H."/>
            <person name="Lorenzen M."/>
            <person name="Maselli V."/>
            <person name="Osanai M."/>
            <person name="Park Y."/>
            <person name="Robertson H.M."/>
            <person name="Tu Z."/>
            <person name="Wang J.J."/>
            <person name="Wang S."/>
            <person name="Richards S."/>
            <person name="Song H."/>
            <person name="Zhang L."/>
            <person name="Sodergren E."/>
            <person name="Werner D."/>
            <person name="Stanke M."/>
            <person name="Morgenstern B."/>
            <person name="Solovyev V."/>
            <person name="Kosarev P."/>
            <person name="Brown G."/>
            <person name="Chen H.C."/>
            <person name="Ermolaeva O."/>
            <person name="Hlavina W."/>
            <person name="Kapustin Y."/>
            <person name="Kiryutin B."/>
            <person name="Kitts P."/>
            <person name="Maglott D."/>
            <person name="Pruitt K."/>
            <person name="Sapojnikov V."/>
            <person name="Souvorov A."/>
            <person name="Mackey A.J."/>
            <person name="Waterhouse R.M."/>
            <person name="Wyder S."/>
            <person name="Zdobnov E.M."/>
            <person name="Zdobnov E.M."/>
            <person name="Wyder S."/>
            <person name="Kriventseva E.V."/>
            <person name="Kadowaki T."/>
            <person name="Bork P."/>
            <person name="Aranda M."/>
            <person name="Bao R."/>
            <person name="Beermann A."/>
            <person name="Berns N."/>
            <person name="Bolognesi R."/>
            <person name="Bonneton F."/>
            <person name="Bopp D."/>
            <person name="Brown S.J."/>
            <person name="Bucher G."/>
            <person name="Butts T."/>
            <person name="Chaumot A."/>
            <person name="Denell R.E."/>
            <person name="Ferrier D.E."/>
            <person name="Friedrich M."/>
            <person name="Gordon C.M."/>
            <person name="Jindra M."/>
            <person name="Klingler M."/>
            <person name="Lan Q."/>
            <person name="Lattorff H.M."/>
            <person name="Laudet V."/>
            <person name="von Levetsow C."/>
            <person name="Liu Z."/>
            <person name="Lutz R."/>
            <person name="Lynch J.A."/>
            <person name="da Fonseca R.N."/>
            <person name="Posnien N."/>
            <person name="Reuter R."/>
            <person name="Roth S."/>
            <person name="Savard J."/>
            <person name="Schinko J.B."/>
            <person name="Schmitt C."/>
            <person name="Schoppmeier M."/>
            <person name="Schroder R."/>
            <person name="Shippy T.D."/>
            <person name="Simonnet F."/>
            <person name="Marques-Souza H."/>
            <person name="Tautz D."/>
            <person name="Tomoyasu Y."/>
            <person name="Trauner J."/>
            <person name="Van der Zee M."/>
            <person name="Vervoort M."/>
            <person name="Wittkopp N."/>
            <person name="Wimmer E.A."/>
            <person name="Yang X."/>
            <person name="Jones A.K."/>
            <person name="Sattelle D.B."/>
            <person name="Ebert P.R."/>
            <person name="Nelson D."/>
            <person name="Scott J.G."/>
            <person name="Beeman R.W."/>
            <person name="Muthukrishnan S."/>
            <person name="Kramer K.J."/>
            <person name="Arakane Y."/>
            <person name="Beeman R.W."/>
            <person name="Zhu Q."/>
            <person name="Hogenkamp D."/>
            <person name="Dixit R."/>
            <person name="Oppert B."/>
            <person name="Jiang H."/>
            <person name="Zou Z."/>
            <person name="Marshall J."/>
            <person name="Elpidina E."/>
            <person name="Vinokurov K."/>
            <person name="Oppert C."/>
            <person name="Zou Z."/>
            <person name="Evans J."/>
            <person name="Lu Z."/>
            <person name="Zhao P."/>
            <person name="Sumathipala N."/>
            <person name="Altincicek B."/>
            <person name="Vilcinskas A."/>
            <person name="Williams M."/>
            <person name="Hultmark D."/>
            <person name="Hetru C."/>
            <person name="Jiang H."/>
            <person name="Grimmelikhuijzen C.J."/>
            <person name="Hauser F."/>
            <person name="Cazzamali G."/>
            <person name="Williamson M."/>
            <person name="Park Y."/>
            <person name="Li B."/>
            <person name="Tanaka Y."/>
            <person name="Predel R."/>
            <person name="Neupert S."/>
            <person name="Schachtner J."/>
            <person name="Verleyen P."/>
            <person name="Raible F."/>
            <person name="Bork P."/>
            <person name="Friedrich M."/>
            <person name="Walden K.K."/>
            <person name="Robertson H.M."/>
            <person name="Angeli S."/>
            <person name="Foret S."/>
            <person name="Bucher G."/>
            <person name="Schuetz S."/>
            <person name="Maleszka R."/>
            <person name="Wimmer E.A."/>
            <person name="Beeman R.W."/>
            <person name="Lorenzen M."/>
            <person name="Tomoyasu Y."/>
            <person name="Miller S.C."/>
            <person name="Grossmann D."/>
            <person name="Bucher G."/>
        </authorList>
    </citation>
    <scope>NUCLEOTIDE SEQUENCE [LARGE SCALE GENOMIC DNA]</scope>
    <source>
        <strain evidence="7 8">Georgia GA2</strain>
    </source>
</reference>
<feature type="transmembrane region" description="Helical" evidence="5">
    <location>
        <begin position="343"/>
        <end position="363"/>
    </location>
</feature>
<dbReference type="InterPro" id="IPR020846">
    <property type="entry name" value="MFS_dom"/>
</dbReference>
<dbReference type="AlphaFoldDB" id="D6X4T8"/>
<feature type="transmembrane region" description="Helical" evidence="5">
    <location>
        <begin position="227"/>
        <end position="248"/>
    </location>
</feature>